<keyword evidence="11 14" id="KW-0408">Iron</keyword>
<proteinExistence type="inferred from homology"/>
<comment type="similarity">
    <text evidence="5 15">Belongs to the cytochrome P450 family.</text>
</comment>
<dbReference type="Pfam" id="PF00067">
    <property type="entry name" value="p450"/>
    <property type="match status" value="1"/>
</dbReference>
<comment type="caution">
    <text evidence="16">The sequence shown here is derived from an EMBL/GenBank/DDBJ whole genome shotgun (WGS) entry which is preliminary data.</text>
</comment>
<dbReference type="PRINTS" id="PR00465">
    <property type="entry name" value="EP450IV"/>
</dbReference>
<keyword evidence="8" id="KW-0256">Endoplasmic reticulum</keyword>
<evidence type="ECO:0000256" key="6">
    <source>
        <dbReference type="ARBA" id="ARBA00022617"/>
    </source>
</evidence>
<keyword evidence="6 14" id="KW-0349">Heme</keyword>
<evidence type="ECO:0000256" key="2">
    <source>
        <dbReference type="ARBA" id="ARBA00003690"/>
    </source>
</evidence>
<evidence type="ECO:0000256" key="3">
    <source>
        <dbReference type="ARBA" id="ARBA00004174"/>
    </source>
</evidence>
<dbReference type="AlphaFoldDB" id="A0A6G0Y410"/>
<evidence type="ECO:0000256" key="4">
    <source>
        <dbReference type="ARBA" id="ARBA00004406"/>
    </source>
</evidence>
<evidence type="ECO:0000256" key="8">
    <source>
        <dbReference type="ARBA" id="ARBA00022824"/>
    </source>
</evidence>
<organism evidence="16 17">
    <name type="scientific">Aphis craccivora</name>
    <name type="common">Cowpea aphid</name>
    <dbReference type="NCBI Taxonomy" id="307492"/>
    <lineage>
        <taxon>Eukaryota</taxon>
        <taxon>Metazoa</taxon>
        <taxon>Ecdysozoa</taxon>
        <taxon>Arthropoda</taxon>
        <taxon>Hexapoda</taxon>
        <taxon>Insecta</taxon>
        <taxon>Pterygota</taxon>
        <taxon>Neoptera</taxon>
        <taxon>Paraneoptera</taxon>
        <taxon>Hemiptera</taxon>
        <taxon>Sternorrhyncha</taxon>
        <taxon>Aphidomorpha</taxon>
        <taxon>Aphidoidea</taxon>
        <taxon>Aphididae</taxon>
        <taxon>Aphidini</taxon>
        <taxon>Aphis</taxon>
        <taxon>Aphis</taxon>
    </lineage>
</organism>
<dbReference type="GO" id="GO:0004497">
    <property type="term" value="F:monooxygenase activity"/>
    <property type="evidence" value="ECO:0007669"/>
    <property type="project" value="UniProtKB-KW"/>
</dbReference>
<dbReference type="InterPro" id="IPR017972">
    <property type="entry name" value="Cyt_P450_CS"/>
</dbReference>
<evidence type="ECO:0000256" key="13">
    <source>
        <dbReference type="ARBA" id="ARBA00023136"/>
    </source>
</evidence>
<dbReference type="GO" id="GO:0016705">
    <property type="term" value="F:oxidoreductase activity, acting on paired donors, with incorporation or reduction of molecular oxygen"/>
    <property type="evidence" value="ECO:0007669"/>
    <property type="project" value="InterPro"/>
</dbReference>
<dbReference type="Proteomes" id="UP000478052">
    <property type="component" value="Unassembled WGS sequence"/>
</dbReference>
<accession>A0A6G0Y410</accession>
<sequence length="130" mass="15004">TLRKYPPLITLFREATQDYHVPDDTLVIEKGTKVLIPAYAIHHDYRYYPDPATFDPERFSPEEKAKRPNGTYMPFGDGPRLCIALTELLTKYEVEPCEKTDIPMRFSSKAVLVTPENGIWLKFKPLNTNT</sequence>
<dbReference type="OrthoDB" id="2789670at2759"/>
<keyword evidence="7 14" id="KW-0479">Metal-binding</keyword>
<dbReference type="GO" id="GO:0005506">
    <property type="term" value="F:iron ion binding"/>
    <property type="evidence" value="ECO:0007669"/>
    <property type="project" value="InterPro"/>
</dbReference>
<dbReference type="EMBL" id="VUJU01006420">
    <property type="protein sequence ID" value="KAF0748579.1"/>
    <property type="molecule type" value="Genomic_DNA"/>
</dbReference>
<dbReference type="InterPro" id="IPR050476">
    <property type="entry name" value="Insect_CytP450_Detox"/>
</dbReference>
<keyword evidence="13" id="KW-0472">Membrane</keyword>
<evidence type="ECO:0000256" key="11">
    <source>
        <dbReference type="ARBA" id="ARBA00023004"/>
    </source>
</evidence>
<evidence type="ECO:0000313" key="17">
    <source>
        <dbReference type="Proteomes" id="UP000478052"/>
    </source>
</evidence>
<name>A0A6G0Y410_APHCR</name>
<dbReference type="InterPro" id="IPR002403">
    <property type="entry name" value="Cyt_P450_E_grp-IV"/>
</dbReference>
<keyword evidence="10 15" id="KW-0560">Oxidoreductase</keyword>
<evidence type="ECO:0000256" key="1">
    <source>
        <dbReference type="ARBA" id="ARBA00001971"/>
    </source>
</evidence>
<comment type="subcellular location">
    <subcellularLocation>
        <location evidence="4">Endoplasmic reticulum membrane</location>
        <topology evidence="4">Peripheral membrane protein</topology>
    </subcellularLocation>
    <subcellularLocation>
        <location evidence="3">Microsome membrane</location>
        <topology evidence="3">Peripheral membrane protein</topology>
    </subcellularLocation>
</comment>
<keyword evidence="17" id="KW-1185">Reference proteome</keyword>
<comment type="function">
    <text evidence="2">May be involved in the metabolism of insect hormones and in the breakdown of synthetic insecticides.</text>
</comment>
<keyword evidence="9" id="KW-0492">Microsome</keyword>
<dbReference type="Gene3D" id="1.10.630.10">
    <property type="entry name" value="Cytochrome P450"/>
    <property type="match status" value="1"/>
</dbReference>
<dbReference type="PANTHER" id="PTHR24292:SF54">
    <property type="entry name" value="CYP9F3-RELATED"/>
    <property type="match status" value="1"/>
</dbReference>
<evidence type="ECO:0000313" key="16">
    <source>
        <dbReference type="EMBL" id="KAF0748579.1"/>
    </source>
</evidence>
<evidence type="ECO:0000256" key="14">
    <source>
        <dbReference type="PIRSR" id="PIRSR602403-1"/>
    </source>
</evidence>
<dbReference type="PANTHER" id="PTHR24292">
    <property type="entry name" value="CYTOCHROME P450"/>
    <property type="match status" value="1"/>
</dbReference>
<comment type="cofactor">
    <cofactor evidence="1 14">
        <name>heme</name>
        <dbReference type="ChEBI" id="CHEBI:30413"/>
    </cofactor>
</comment>
<keyword evidence="12 15" id="KW-0503">Monooxygenase</keyword>
<evidence type="ECO:0000256" key="7">
    <source>
        <dbReference type="ARBA" id="ARBA00022723"/>
    </source>
</evidence>
<evidence type="ECO:0000256" key="10">
    <source>
        <dbReference type="ARBA" id="ARBA00023002"/>
    </source>
</evidence>
<evidence type="ECO:0000256" key="5">
    <source>
        <dbReference type="ARBA" id="ARBA00010617"/>
    </source>
</evidence>
<reference evidence="16 17" key="1">
    <citation type="submission" date="2019-08" db="EMBL/GenBank/DDBJ databases">
        <title>Whole genome of Aphis craccivora.</title>
        <authorList>
            <person name="Voronova N.V."/>
            <person name="Shulinski R.S."/>
            <person name="Bandarenka Y.V."/>
            <person name="Zhorov D.G."/>
            <person name="Warner D."/>
        </authorList>
    </citation>
    <scope>NUCLEOTIDE SEQUENCE [LARGE SCALE GENOMIC DNA]</scope>
    <source>
        <strain evidence="16">180601</strain>
        <tissue evidence="16">Whole Body</tissue>
    </source>
</reference>
<dbReference type="GO" id="GO:0005789">
    <property type="term" value="C:endoplasmic reticulum membrane"/>
    <property type="evidence" value="ECO:0007669"/>
    <property type="project" value="UniProtKB-SubCell"/>
</dbReference>
<evidence type="ECO:0000256" key="9">
    <source>
        <dbReference type="ARBA" id="ARBA00022848"/>
    </source>
</evidence>
<evidence type="ECO:0000256" key="15">
    <source>
        <dbReference type="RuleBase" id="RU000461"/>
    </source>
</evidence>
<feature type="binding site" description="axial binding residue" evidence="14">
    <location>
        <position position="82"/>
    </location>
    <ligand>
        <name>heme</name>
        <dbReference type="ChEBI" id="CHEBI:30413"/>
    </ligand>
    <ligandPart>
        <name>Fe</name>
        <dbReference type="ChEBI" id="CHEBI:18248"/>
    </ligandPart>
</feature>
<dbReference type="PROSITE" id="PS00086">
    <property type="entry name" value="CYTOCHROME_P450"/>
    <property type="match status" value="1"/>
</dbReference>
<dbReference type="GO" id="GO:0020037">
    <property type="term" value="F:heme binding"/>
    <property type="evidence" value="ECO:0007669"/>
    <property type="project" value="InterPro"/>
</dbReference>
<dbReference type="SUPFAM" id="SSF48264">
    <property type="entry name" value="Cytochrome P450"/>
    <property type="match status" value="1"/>
</dbReference>
<feature type="non-terminal residue" evidence="16">
    <location>
        <position position="130"/>
    </location>
</feature>
<dbReference type="InterPro" id="IPR001128">
    <property type="entry name" value="Cyt_P450"/>
</dbReference>
<protein>
    <submittedName>
        <fullName evidence="16">Putative cytochrome P450 6a13</fullName>
    </submittedName>
</protein>
<dbReference type="InterPro" id="IPR036396">
    <property type="entry name" value="Cyt_P450_sf"/>
</dbReference>
<feature type="non-terminal residue" evidence="16">
    <location>
        <position position="1"/>
    </location>
</feature>
<evidence type="ECO:0000256" key="12">
    <source>
        <dbReference type="ARBA" id="ARBA00023033"/>
    </source>
</evidence>
<gene>
    <name evidence="16" type="ORF">FWK35_00026787</name>
</gene>